<proteinExistence type="predicted"/>
<evidence type="ECO:0000313" key="1">
    <source>
        <dbReference type="EMBL" id="ANI29800.1"/>
    </source>
</evidence>
<evidence type="ECO:0000313" key="2">
    <source>
        <dbReference type="Proteomes" id="UP000266744"/>
    </source>
</evidence>
<gene>
    <name evidence="1" type="ORF">PL78_08180</name>
</gene>
<name>A0ABM6BKB5_YERET</name>
<sequence length="72" mass="8128">MYQKEIISDSGWVVVSGNRKESAEIKDDDPRMSQDGDFQVGKEERVNARIGRSKGRLQGAVNFTDRPTWSVV</sequence>
<keyword evidence="2" id="KW-1185">Reference proteome</keyword>
<dbReference type="Proteomes" id="UP000266744">
    <property type="component" value="Chromosome"/>
</dbReference>
<protein>
    <submittedName>
        <fullName evidence="1">Uncharacterized protein</fullName>
    </submittedName>
</protein>
<dbReference type="EMBL" id="CP010029">
    <property type="protein sequence ID" value="ANI29800.1"/>
    <property type="molecule type" value="Genomic_DNA"/>
</dbReference>
<reference evidence="1 2" key="1">
    <citation type="journal article" date="2016" name="Toxins">
        <title>The Draft Genome Sequence of the Yersinia entomophaga Entomopathogenic Type Strain MH96T.</title>
        <authorList>
            <person name="Hurst M.R."/>
            <person name="Beattie A."/>
            <person name="Altermann E."/>
            <person name="Moraga R.M."/>
            <person name="Harper L.A."/>
            <person name="Calder J."/>
            <person name="Laugraud A."/>
        </authorList>
    </citation>
    <scope>NUCLEOTIDE SEQUENCE [LARGE SCALE GENOMIC DNA]</scope>
    <source>
        <strain evidence="1 2">MH96</strain>
    </source>
</reference>
<organism evidence="1 2">
    <name type="scientific">Yersinia entomophaga</name>
    <dbReference type="NCBI Taxonomy" id="935293"/>
    <lineage>
        <taxon>Bacteria</taxon>
        <taxon>Pseudomonadati</taxon>
        <taxon>Pseudomonadota</taxon>
        <taxon>Gammaproteobacteria</taxon>
        <taxon>Enterobacterales</taxon>
        <taxon>Yersiniaceae</taxon>
        <taxon>Yersinia</taxon>
    </lineage>
</organism>
<accession>A0ABM6BKB5</accession>